<proteinExistence type="predicted"/>
<dbReference type="SFLD" id="SFLDG01135">
    <property type="entry name" value="C1.5.6:_HAD__Beta-PGM__Phospha"/>
    <property type="match status" value="1"/>
</dbReference>
<dbReference type="OrthoDB" id="9782449at2"/>
<protein>
    <submittedName>
        <fullName evidence="1">Haloacid dehalogenase superfamily, subfamily IA, variant 3 with third motif having DD or ED</fullName>
    </submittedName>
</protein>
<dbReference type="STRING" id="34002.SAMN04489859_1008150"/>
<dbReference type="GO" id="GO:0016787">
    <property type="term" value="F:hydrolase activity"/>
    <property type="evidence" value="ECO:0007669"/>
    <property type="project" value="InterPro"/>
</dbReference>
<dbReference type="PRINTS" id="PR00413">
    <property type="entry name" value="HADHALOGNASE"/>
</dbReference>
<evidence type="ECO:0000313" key="1">
    <source>
        <dbReference type="EMBL" id="SEN52040.1"/>
    </source>
</evidence>
<dbReference type="EMBL" id="FODE01000008">
    <property type="protein sequence ID" value="SEN52040.1"/>
    <property type="molecule type" value="Genomic_DNA"/>
</dbReference>
<dbReference type="PANTHER" id="PTHR42896">
    <property type="entry name" value="XYLULOSE-1,5-BISPHOSPHATE (XUBP) PHOSPHATASE"/>
    <property type="match status" value="1"/>
</dbReference>
<dbReference type="InterPro" id="IPR023214">
    <property type="entry name" value="HAD_sf"/>
</dbReference>
<dbReference type="NCBIfam" id="TIGR01509">
    <property type="entry name" value="HAD-SF-IA-v3"/>
    <property type="match status" value="1"/>
</dbReference>
<dbReference type="Gene3D" id="3.40.50.1000">
    <property type="entry name" value="HAD superfamily/HAD-like"/>
    <property type="match status" value="1"/>
</dbReference>
<dbReference type="Proteomes" id="UP000199054">
    <property type="component" value="Unassembled WGS sequence"/>
</dbReference>
<dbReference type="InterPro" id="IPR023198">
    <property type="entry name" value="PGP-like_dom2"/>
</dbReference>
<dbReference type="SFLD" id="SFLDG01129">
    <property type="entry name" value="C1.5:_HAD__Beta-PGM__Phosphata"/>
    <property type="match status" value="1"/>
</dbReference>
<dbReference type="AlphaFoldDB" id="A0A1H8H7M6"/>
<name>A0A1H8H7M6_9RHOB</name>
<dbReference type="CDD" id="cd07528">
    <property type="entry name" value="HAD_CbbY-like"/>
    <property type="match status" value="1"/>
</dbReference>
<accession>A0A1H8H7M6</accession>
<dbReference type="InterPro" id="IPR006439">
    <property type="entry name" value="HAD-SF_hydro_IA"/>
</dbReference>
<dbReference type="SFLD" id="SFLDF00035">
    <property type="entry name" value="phosphoglycolate_phosphatase"/>
    <property type="match status" value="1"/>
</dbReference>
<dbReference type="SUPFAM" id="SSF56784">
    <property type="entry name" value="HAD-like"/>
    <property type="match status" value="1"/>
</dbReference>
<keyword evidence="2" id="KW-1185">Reference proteome</keyword>
<evidence type="ECO:0000313" key="2">
    <source>
        <dbReference type="Proteomes" id="UP000199054"/>
    </source>
</evidence>
<dbReference type="Gene3D" id="1.10.150.240">
    <property type="entry name" value="Putative phosphatase, domain 2"/>
    <property type="match status" value="1"/>
</dbReference>
<gene>
    <name evidence="1" type="ORF">SAMN04489859_1008150</name>
</gene>
<dbReference type="SFLD" id="SFLDS00003">
    <property type="entry name" value="Haloacid_Dehalogenase"/>
    <property type="match status" value="1"/>
</dbReference>
<reference evidence="1 2" key="1">
    <citation type="submission" date="2016-10" db="EMBL/GenBank/DDBJ databases">
        <authorList>
            <person name="de Groot N.N."/>
        </authorList>
    </citation>
    <scope>NUCLEOTIDE SEQUENCE [LARGE SCALE GENOMIC DNA]</scope>
    <source>
        <strain evidence="1 2">DSM 8512</strain>
    </source>
</reference>
<dbReference type="InterPro" id="IPR044999">
    <property type="entry name" value="CbbY-like"/>
</dbReference>
<sequence>MISALIWDVDGTLSETEETHRAAFNSAFADAGLDWTWDRALYRRLLHVTGGKERVRAYATEAGVDLTDQQISEIHKLKTAHYESLVASGQVSLRPGVADLIAAARDAGLRQAIGTTTSRPNVDALIAATLGKPAGEIFDVIAAGDEVAAKKPAPDVYLLALNRLEMQPVQCLALEDSMPGMTAARAAGLPVLVTPSAYTDDGDFSGADWICADLTGALPPPLARILAVA</sequence>
<dbReference type="Pfam" id="PF00702">
    <property type="entry name" value="Hydrolase"/>
    <property type="match status" value="1"/>
</dbReference>
<dbReference type="RefSeq" id="WP_090611341.1">
    <property type="nucleotide sequence ID" value="NZ_CP067124.1"/>
</dbReference>
<dbReference type="PANTHER" id="PTHR42896:SF2">
    <property type="entry name" value="CBBY-LIKE PROTEIN"/>
    <property type="match status" value="1"/>
</dbReference>
<dbReference type="InterPro" id="IPR036412">
    <property type="entry name" value="HAD-like_sf"/>
</dbReference>
<organism evidence="1 2">
    <name type="scientific">Paracoccus alcaliphilus</name>
    <dbReference type="NCBI Taxonomy" id="34002"/>
    <lineage>
        <taxon>Bacteria</taxon>
        <taxon>Pseudomonadati</taxon>
        <taxon>Pseudomonadota</taxon>
        <taxon>Alphaproteobacteria</taxon>
        <taxon>Rhodobacterales</taxon>
        <taxon>Paracoccaceae</taxon>
        <taxon>Paracoccus</taxon>
    </lineage>
</organism>